<dbReference type="AlphaFoldDB" id="A0A840TLY2"/>
<organism evidence="7 8">
    <name type="scientific">Rhabdobacter roseus</name>
    <dbReference type="NCBI Taxonomy" id="1655419"/>
    <lineage>
        <taxon>Bacteria</taxon>
        <taxon>Pseudomonadati</taxon>
        <taxon>Bacteroidota</taxon>
        <taxon>Cytophagia</taxon>
        <taxon>Cytophagales</taxon>
        <taxon>Cytophagaceae</taxon>
        <taxon>Rhabdobacter</taxon>
    </lineage>
</organism>
<evidence type="ECO:0000256" key="5">
    <source>
        <dbReference type="SAM" id="MobiDB-lite"/>
    </source>
</evidence>
<name>A0A840TLY2_9BACT</name>
<evidence type="ECO:0000256" key="2">
    <source>
        <dbReference type="ARBA" id="ARBA00022723"/>
    </source>
</evidence>
<dbReference type="SUPFAM" id="SSF50022">
    <property type="entry name" value="ISP domain"/>
    <property type="match status" value="1"/>
</dbReference>
<evidence type="ECO:0000256" key="1">
    <source>
        <dbReference type="ARBA" id="ARBA00022714"/>
    </source>
</evidence>
<sequence length="168" mass="17861">MNKPESMKRGQFLRSLGLSTSTLMAFYCLGTTSCTSDEDDPNPAPGGNNNGGNNSAGLTGNATGSNIDFTLDLASDNYKKLKTPGEFVVVGDVLVAFTTASTYVALSKRCTHEGTAVQYRSQQNDVWCISHGSTFNLDGTVKQNPAVLPLKVYKPALSQNGATLRVTE</sequence>
<feature type="compositionally biased region" description="Low complexity" evidence="5">
    <location>
        <begin position="45"/>
        <end position="59"/>
    </location>
</feature>
<evidence type="ECO:0000313" key="8">
    <source>
        <dbReference type="Proteomes" id="UP000557307"/>
    </source>
</evidence>
<protein>
    <submittedName>
        <fullName evidence="7">Cytochrome b6-f complex iron-sulfur subunit</fullName>
    </submittedName>
</protein>
<dbReference type="GO" id="GO:0051537">
    <property type="term" value="F:2 iron, 2 sulfur cluster binding"/>
    <property type="evidence" value="ECO:0007669"/>
    <property type="project" value="UniProtKB-KW"/>
</dbReference>
<evidence type="ECO:0000256" key="4">
    <source>
        <dbReference type="ARBA" id="ARBA00023014"/>
    </source>
</evidence>
<keyword evidence="2" id="KW-0479">Metal-binding</keyword>
<dbReference type="CDD" id="cd03467">
    <property type="entry name" value="Rieske"/>
    <property type="match status" value="1"/>
</dbReference>
<accession>A0A840TLY2</accession>
<reference evidence="7 8" key="1">
    <citation type="submission" date="2020-08" db="EMBL/GenBank/DDBJ databases">
        <title>Genomic Encyclopedia of Type Strains, Phase IV (KMG-IV): sequencing the most valuable type-strain genomes for metagenomic binning, comparative biology and taxonomic classification.</title>
        <authorList>
            <person name="Goeker M."/>
        </authorList>
    </citation>
    <scope>NUCLEOTIDE SEQUENCE [LARGE SCALE GENOMIC DNA]</scope>
    <source>
        <strain evidence="7 8">DSM 105074</strain>
    </source>
</reference>
<dbReference type="InterPro" id="IPR017941">
    <property type="entry name" value="Rieske_2Fe-2S"/>
</dbReference>
<dbReference type="Pfam" id="PF00355">
    <property type="entry name" value="Rieske"/>
    <property type="match status" value="1"/>
</dbReference>
<keyword evidence="4" id="KW-0411">Iron-sulfur</keyword>
<dbReference type="PROSITE" id="PS51296">
    <property type="entry name" value="RIESKE"/>
    <property type="match status" value="1"/>
</dbReference>
<keyword evidence="3" id="KW-0408">Iron</keyword>
<keyword evidence="8" id="KW-1185">Reference proteome</keyword>
<feature type="domain" description="Rieske" evidence="6">
    <location>
        <begin position="71"/>
        <end position="164"/>
    </location>
</feature>
<evidence type="ECO:0000259" key="6">
    <source>
        <dbReference type="PROSITE" id="PS51296"/>
    </source>
</evidence>
<evidence type="ECO:0000313" key="7">
    <source>
        <dbReference type="EMBL" id="MBB5282243.1"/>
    </source>
</evidence>
<gene>
    <name evidence="7" type="ORF">HNQ92_000364</name>
</gene>
<dbReference type="InterPro" id="IPR036922">
    <property type="entry name" value="Rieske_2Fe-2S_sf"/>
</dbReference>
<dbReference type="PROSITE" id="PS51257">
    <property type="entry name" value="PROKAR_LIPOPROTEIN"/>
    <property type="match status" value="1"/>
</dbReference>
<dbReference type="EMBL" id="JACHGF010000001">
    <property type="protein sequence ID" value="MBB5282243.1"/>
    <property type="molecule type" value="Genomic_DNA"/>
</dbReference>
<dbReference type="GO" id="GO:0046872">
    <property type="term" value="F:metal ion binding"/>
    <property type="evidence" value="ECO:0007669"/>
    <property type="project" value="UniProtKB-KW"/>
</dbReference>
<dbReference type="Gene3D" id="2.102.10.10">
    <property type="entry name" value="Rieske [2Fe-2S] iron-sulphur domain"/>
    <property type="match status" value="1"/>
</dbReference>
<feature type="region of interest" description="Disordered" evidence="5">
    <location>
        <begin position="37"/>
        <end position="59"/>
    </location>
</feature>
<evidence type="ECO:0000256" key="3">
    <source>
        <dbReference type="ARBA" id="ARBA00023004"/>
    </source>
</evidence>
<keyword evidence="1" id="KW-0001">2Fe-2S</keyword>
<comment type="caution">
    <text evidence="7">The sequence shown here is derived from an EMBL/GenBank/DDBJ whole genome shotgun (WGS) entry which is preliminary data.</text>
</comment>
<proteinExistence type="predicted"/>
<dbReference type="RefSeq" id="WP_184170022.1">
    <property type="nucleotide sequence ID" value="NZ_JACHGF010000001.1"/>
</dbReference>
<dbReference type="Proteomes" id="UP000557307">
    <property type="component" value="Unassembled WGS sequence"/>
</dbReference>